<feature type="transmembrane region" description="Helical" evidence="1">
    <location>
        <begin position="33"/>
        <end position="51"/>
    </location>
</feature>
<organism evidence="2 3">
    <name type="scientific">Microlunatus panaciterrae</name>
    <dbReference type="NCBI Taxonomy" id="400768"/>
    <lineage>
        <taxon>Bacteria</taxon>
        <taxon>Bacillati</taxon>
        <taxon>Actinomycetota</taxon>
        <taxon>Actinomycetes</taxon>
        <taxon>Propionibacteriales</taxon>
        <taxon>Propionibacteriaceae</taxon>
        <taxon>Microlunatus</taxon>
    </lineage>
</organism>
<keyword evidence="3" id="KW-1185">Reference proteome</keyword>
<protein>
    <recommendedName>
        <fullName evidence="4">PH domain-containing protein</fullName>
    </recommendedName>
</protein>
<keyword evidence="1" id="KW-0472">Membrane</keyword>
<name>A0ABS2RLD5_9ACTN</name>
<accession>A0ABS2RLD5</accession>
<dbReference type="EMBL" id="JAFBCF010000001">
    <property type="protein sequence ID" value="MBM7799297.1"/>
    <property type="molecule type" value="Genomic_DNA"/>
</dbReference>
<gene>
    <name evidence="2" type="ORF">JOE57_002218</name>
</gene>
<feature type="transmembrane region" description="Helical" evidence="1">
    <location>
        <begin position="57"/>
        <end position="81"/>
    </location>
</feature>
<reference evidence="2 3" key="1">
    <citation type="submission" date="2021-01" db="EMBL/GenBank/DDBJ databases">
        <title>Sequencing the genomes of 1000 actinobacteria strains.</title>
        <authorList>
            <person name="Klenk H.-P."/>
        </authorList>
    </citation>
    <scope>NUCLEOTIDE SEQUENCE [LARGE SCALE GENOMIC DNA]</scope>
    <source>
        <strain evidence="2 3">DSM 18662</strain>
    </source>
</reference>
<dbReference type="Proteomes" id="UP000704762">
    <property type="component" value="Unassembled WGS sequence"/>
</dbReference>
<keyword evidence="1" id="KW-1133">Transmembrane helix</keyword>
<dbReference type="RefSeq" id="WP_204917952.1">
    <property type="nucleotide sequence ID" value="NZ_BAAAQP010000001.1"/>
</dbReference>
<proteinExistence type="predicted"/>
<keyword evidence="1" id="KW-0812">Transmembrane</keyword>
<evidence type="ECO:0000313" key="3">
    <source>
        <dbReference type="Proteomes" id="UP000704762"/>
    </source>
</evidence>
<sequence>MSPRSIEELAVPYDPGPVEQKVRRRRQRFRSRLVSLGVTVLVLLALSIFLGRRFNGAAVFGIYGLMLAVSVAWLVVSYLGYRMAKNELAAMGSGTAVVIDRSGVELAGVRVPWQQVSGLAAVKGRLFAGPLLQLSRHSGEPVSVPFDHIDVPPATLDSVARAYSGGRHGVDLSALDS</sequence>
<evidence type="ECO:0000313" key="2">
    <source>
        <dbReference type="EMBL" id="MBM7799297.1"/>
    </source>
</evidence>
<evidence type="ECO:0000256" key="1">
    <source>
        <dbReference type="SAM" id="Phobius"/>
    </source>
</evidence>
<comment type="caution">
    <text evidence="2">The sequence shown here is derived from an EMBL/GenBank/DDBJ whole genome shotgun (WGS) entry which is preliminary data.</text>
</comment>
<evidence type="ECO:0008006" key="4">
    <source>
        <dbReference type="Google" id="ProtNLM"/>
    </source>
</evidence>